<evidence type="ECO:0000313" key="1">
    <source>
        <dbReference type="EMBL" id="KAJ0028307.1"/>
    </source>
</evidence>
<organism evidence="1 2">
    <name type="scientific">Pistacia integerrima</name>
    <dbReference type="NCBI Taxonomy" id="434235"/>
    <lineage>
        <taxon>Eukaryota</taxon>
        <taxon>Viridiplantae</taxon>
        <taxon>Streptophyta</taxon>
        <taxon>Embryophyta</taxon>
        <taxon>Tracheophyta</taxon>
        <taxon>Spermatophyta</taxon>
        <taxon>Magnoliopsida</taxon>
        <taxon>eudicotyledons</taxon>
        <taxon>Gunneridae</taxon>
        <taxon>Pentapetalae</taxon>
        <taxon>rosids</taxon>
        <taxon>malvids</taxon>
        <taxon>Sapindales</taxon>
        <taxon>Anacardiaceae</taxon>
        <taxon>Pistacia</taxon>
    </lineage>
</organism>
<dbReference type="EMBL" id="CM047744">
    <property type="protein sequence ID" value="KAJ0028307.1"/>
    <property type="molecule type" value="Genomic_DNA"/>
</dbReference>
<comment type="caution">
    <text evidence="1">The sequence shown here is derived from an EMBL/GenBank/DDBJ whole genome shotgun (WGS) entry which is preliminary data.</text>
</comment>
<proteinExistence type="predicted"/>
<keyword evidence="2" id="KW-1185">Reference proteome</keyword>
<name>A0ACC0Y3X5_9ROSI</name>
<protein>
    <submittedName>
        <fullName evidence="1">Uncharacterized protein</fullName>
    </submittedName>
</protein>
<accession>A0ACC0Y3X5</accession>
<reference evidence="2" key="1">
    <citation type="journal article" date="2023" name="G3 (Bethesda)">
        <title>Genome assembly and association tests identify interacting loci associated with vigor, precocity, and sex in interspecific pistachio rootstocks.</title>
        <authorList>
            <person name="Palmer W."/>
            <person name="Jacygrad E."/>
            <person name="Sagayaradj S."/>
            <person name="Cavanaugh K."/>
            <person name="Han R."/>
            <person name="Bertier L."/>
            <person name="Beede B."/>
            <person name="Kafkas S."/>
            <person name="Golino D."/>
            <person name="Preece J."/>
            <person name="Michelmore R."/>
        </authorList>
    </citation>
    <scope>NUCLEOTIDE SEQUENCE [LARGE SCALE GENOMIC DNA]</scope>
</reference>
<gene>
    <name evidence="1" type="ORF">Pint_36149</name>
</gene>
<sequence>MATAATSSQAQAQAQDPSQTDKAVTGYPVTYAYAAPPPPPQPPQSHHQPDRRAGSTLVRRLIVMVLAFLTVMALASFITWLVFRPQLPQFRVDSGSVSQLNTTESTSSLSAAWQFTLTVKNPNEKLAISYNSLQASVAYAGLELATTQLAPFAQDKGNETHVDFRLGAVDEYVGESVVSRIEEDRKARGLVDFSVGVYGWVRFKTGWWEMRWRLMKVSCEGVNIRLSNDGGFDGNLTGRVDRCLVAM</sequence>
<dbReference type="Proteomes" id="UP001163603">
    <property type="component" value="Chromosome 9"/>
</dbReference>
<evidence type="ECO:0000313" key="2">
    <source>
        <dbReference type="Proteomes" id="UP001163603"/>
    </source>
</evidence>